<dbReference type="RefSeq" id="XP_022628125.1">
    <property type="nucleotide sequence ID" value="XM_022772684.1"/>
</dbReference>
<evidence type="ECO:0000256" key="1">
    <source>
        <dbReference type="ARBA" id="ARBA00004177"/>
    </source>
</evidence>
<proteinExistence type="predicted"/>
<dbReference type="OrthoDB" id="2141925at2759"/>
<keyword evidence="4" id="KW-0967">Endosome</keyword>
<dbReference type="GO" id="GO:0036010">
    <property type="term" value="P:protein localization to endosome"/>
    <property type="evidence" value="ECO:0007669"/>
    <property type="project" value="EnsemblFungi"/>
</dbReference>
<feature type="compositionally biased region" description="Polar residues" evidence="6">
    <location>
        <begin position="787"/>
        <end position="802"/>
    </location>
</feature>
<dbReference type="GO" id="GO:1903003">
    <property type="term" value="P:positive regulation of protein deubiquitination"/>
    <property type="evidence" value="ECO:0007669"/>
    <property type="project" value="EnsemblFungi"/>
</dbReference>
<dbReference type="GO" id="GO:0016579">
    <property type="term" value="P:protein deubiquitination"/>
    <property type="evidence" value="ECO:0007669"/>
    <property type="project" value="EnsemblFungi"/>
</dbReference>
<dbReference type="GeneID" id="34685336"/>
<evidence type="ECO:0000256" key="6">
    <source>
        <dbReference type="SAM" id="MobiDB-lite"/>
    </source>
</evidence>
<comment type="subcellular location">
    <subcellularLocation>
        <location evidence="2">Cytoplasm</location>
    </subcellularLocation>
    <subcellularLocation>
        <location evidence="1">Endosome</location>
    </subcellularLocation>
</comment>
<dbReference type="Pfam" id="PF03097">
    <property type="entry name" value="BRO1"/>
    <property type="match status" value="1"/>
</dbReference>
<name>A0A0C7N5M9_9SACH</name>
<sequence>MKALLLTYKIKDTESINWSKALASYLKRSYGSSTWSQFFDVKQAENLDRLRNNANGSLASEALIEQNLLYYAFLEQLYMRLGANSGQLNIDYTWYDAAYTSTSGSQKYTQRTVAFEKSSVLYNLAVIMTLAAKEQLDKDVKISIGYMSRAFACFDYLSENFLNSPSVDLQAENSKFLGNVCHAEAQELFLLRIINGPDTAKHASLIAKLASMASSLYEKADSFYESDSKASPSEIPYGDIKWKSIISCKVNFYKSVSAYNYGIILEQQNKFGKAIAFLKIAESAILSAMVHKLHVKETMDLESFKNLVQAKHKNLIKDNDFIYHDTIPSDASMENIKGMDAVKAPPLAKQLESYMDKVAESSDILFKGIIPLEVYEKESIYSELKADLLRKELEVAETADWEYSSFVEFTTLPKILKDLESRYTSSAKSGKTDNPQLAIMKEKLDLWSKSVLRNPYNNVELQMQSIVGLRKKILELLSSIPEEQQENAVKLKSSLLAASKSDDKLFSFVQSNLTELQLLKSPAALDKQWTALNSFQHEQPDLLDIDDNKNEEIRQKIGNVGSQNDDLRILKDERSSIVQDLKKAVNDDDITRVVIMNRDMTDNELNELFGKELDKFKPLSTRIEATIFKQRNLINTIKINLDEVFKLTGLDDESSKNDPNLVKRNDFYNRLSQAFKSFSVFSNDLPKGLTFYESLLKMAQNLQSVDSIKKTTANGVLPALPNQLNESFQQLNIVPGADRKEFTAMATLPPVPPRTYGQPDQFTMSPSIPPKQPPSGINGLGNFGKPASQTDQDPTSFYNNPSVFDESLYSRFGG</sequence>
<dbReference type="AlphaFoldDB" id="A0A0C7N5M9"/>
<evidence type="ECO:0000256" key="4">
    <source>
        <dbReference type="ARBA" id="ARBA00022753"/>
    </source>
</evidence>
<organism evidence="8 9">
    <name type="scientific">Lachancea lanzarotensis</name>
    <dbReference type="NCBI Taxonomy" id="1245769"/>
    <lineage>
        <taxon>Eukaryota</taxon>
        <taxon>Fungi</taxon>
        <taxon>Dikarya</taxon>
        <taxon>Ascomycota</taxon>
        <taxon>Saccharomycotina</taxon>
        <taxon>Saccharomycetes</taxon>
        <taxon>Saccharomycetales</taxon>
        <taxon>Saccharomycetaceae</taxon>
        <taxon>Lachancea</taxon>
    </lineage>
</organism>
<dbReference type="Proteomes" id="UP000054304">
    <property type="component" value="Unassembled WGS sequence"/>
</dbReference>
<feature type="region of interest" description="Disordered" evidence="6">
    <location>
        <begin position="749"/>
        <end position="802"/>
    </location>
</feature>
<evidence type="ECO:0000256" key="2">
    <source>
        <dbReference type="ARBA" id="ARBA00004496"/>
    </source>
</evidence>
<gene>
    <name evidence="8" type="ORF">LALA0_S04e03070g</name>
</gene>
<dbReference type="GO" id="GO:1904669">
    <property type="term" value="P:ATP export"/>
    <property type="evidence" value="ECO:0007669"/>
    <property type="project" value="EnsemblFungi"/>
</dbReference>
<dbReference type="Pfam" id="PF13949">
    <property type="entry name" value="ALIX_LYPXL_bnd"/>
    <property type="match status" value="1"/>
</dbReference>
<feature type="domain" description="BRO1" evidence="7">
    <location>
        <begin position="4"/>
        <end position="403"/>
    </location>
</feature>
<dbReference type="GO" id="GO:0035800">
    <property type="term" value="F:deubiquitinase activator activity"/>
    <property type="evidence" value="ECO:0007669"/>
    <property type="project" value="EnsemblFungi"/>
</dbReference>
<dbReference type="GO" id="GO:0070676">
    <property type="term" value="P:intralumenal vesicle formation"/>
    <property type="evidence" value="ECO:0007669"/>
    <property type="project" value="EnsemblFungi"/>
</dbReference>
<dbReference type="InterPro" id="IPR004328">
    <property type="entry name" value="BRO1_dom"/>
</dbReference>
<evidence type="ECO:0000256" key="3">
    <source>
        <dbReference type="ARBA" id="ARBA00022490"/>
    </source>
</evidence>
<dbReference type="InterPro" id="IPR038499">
    <property type="entry name" value="BRO1_sf"/>
</dbReference>
<dbReference type="PROSITE" id="PS51180">
    <property type="entry name" value="BRO1"/>
    <property type="match status" value="1"/>
</dbReference>
<dbReference type="Gene3D" id="1.20.140.50">
    <property type="entry name" value="alix/aip1 like domains"/>
    <property type="match status" value="1"/>
</dbReference>
<dbReference type="InterPro" id="IPR025304">
    <property type="entry name" value="ALIX_V_dom"/>
</dbReference>
<evidence type="ECO:0000313" key="9">
    <source>
        <dbReference type="Proteomes" id="UP000054304"/>
    </source>
</evidence>
<dbReference type="GO" id="GO:1903561">
    <property type="term" value="C:extracellular vesicle"/>
    <property type="evidence" value="ECO:0007669"/>
    <property type="project" value="EnsemblFungi"/>
</dbReference>
<dbReference type="Gene3D" id="1.25.40.280">
    <property type="entry name" value="alix/aip1 like domains"/>
    <property type="match status" value="1"/>
</dbReference>
<dbReference type="GO" id="GO:0043328">
    <property type="term" value="P:protein transport to vacuole involved in ubiquitin-dependent protein catabolic process via the multivesicular body sorting pathway"/>
    <property type="evidence" value="ECO:0007669"/>
    <property type="project" value="EnsemblFungi"/>
</dbReference>
<protein>
    <recommendedName>
        <fullName evidence="5">BRO domain-containing protein 1</fullName>
    </recommendedName>
</protein>
<reference evidence="8 9" key="1">
    <citation type="submission" date="2014-12" db="EMBL/GenBank/DDBJ databases">
        <authorList>
            <person name="Neuveglise Cecile"/>
        </authorList>
    </citation>
    <scope>NUCLEOTIDE SEQUENCE [LARGE SCALE GENOMIC DNA]</scope>
    <source>
        <strain evidence="8 9">CBS 12615</strain>
    </source>
</reference>
<dbReference type="EMBL" id="LN736363">
    <property type="protein sequence ID" value="CEP61893.1"/>
    <property type="molecule type" value="Genomic_DNA"/>
</dbReference>
<evidence type="ECO:0000313" key="8">
    <source>
        <dbReference type="EMBL" id="CEP61893.1"/>
    </source>
</evidence>
<dbReference type="PANTHER" id="PTHR23030">
    <property type="entry name" value="PCD6 INTERACTING PROTEIN-RELATED"/>
    <property type="match status" value="1"/>
</dbReference>
<keyword evidence="3" id="KW-0963">Cytoplasm</keyword>
<evidence type="ECO:0000256" key="5">
    <source>
        <dbReference type="ARBA" id="ARBA00041284"/>
    </source>
</evidence>
<dbReference type="Gene3D" id="1.20.120.560">
    <property type="entry name" value="alix/aip1 in complex with the ypdl late domain"/>
    <property type="match status" value="1"/>
</dbReference>
<dbReference type="GO" id="GO:0072671">
    <property type="term" value="P:mitochondria-associated ubiquitin-dependent protein catabolic process"/>
    <property type="evidence" value="ECO:0007669"/>
    <property type="project" value="EnsemblFungi"/>
</dbReference>
<evidence type="ECO:0000259" key="7">
    <source>
        <dbReference type="PROSITE" id="PS51180"/>
    </source>
</evidence>
<keyword evidence="9" id="KW-1185">Reference proteome</keyword>
<dbReference type="STRING" id="1245769.A0A0C7N5M9"/>
<dbReference type="HOGENOM" id="CLU_321635_0_0_1"/>
<dbReference type="GO" id="GO:0010008">
    <property type="term" value="C:endosome membrane"/>
    <property type="evidence" value="ECO:0007669"/>
    <property type="project" value="GOC"/>
</dbReference>
<dbReference type="PANTHER" id="PTHR23030:SF30">
    <property type="entry name" value="TYROSINE-PROTEIN PHOSPHATASE NON-RECEPTOR TYPE 23"/>
    <property type="match status" value="1"/>
</dbReference>
<dbReference type="SMART" id="SM01041">
    <property type="entry name" value="BRO1"/>
    <property type="match status" value="1"/>
</dbReference>
<accession>A0A0C7N5M9</accession>
<dbReference type="CDD" id="cd09242">
    <property type="entry name" value="BRO1_ScBro1_like"/>
    <property type="match status" value="1"/>
</dbReference>